<sequence>MHALRSTVFSTSVSRPLCLSTVCLRSTRYFIFFWLKTIAHCGIYFHTFFSSWKHPVRIDVATDGFEGLINLGREVPDLLITDLNMPGMSGFEMLRHLKSSNQFSKLNIIALTALNDDYIQDKGGLPDGVLLFRKPVVLSELEPIIESMIADTIDQDQMKAHASI</sequence>
<dbReference type="SUPFAM" id="SSF52172">
    <property type="entry name" value="CheY-like"/>
    <property type="match status" value="1"/>
</dbReference>
<dbReference type="Gene3D" id="3.40.50.2300">
    <property type="match status" value="1"/>
</dbReference>
<dbReference type="Pfam" id="PF00072">
    <property type="entry name" value="Response_reg"/>
    <property type="match status" value="1"/>
</dbReference>
<dbReference type="HOGENOM" id="CLU_1617099_0_0_4"/>
<dbReference type="STRING" id="265072.Mfla_1282"/>
<organism evidence="4 5">
    <name type="scientific">Methylobacillus flagellatus (strain ATCC 51484 / DSM 6875 / VKM B-1610 / KT)</name>
    <dbReference type="NCBI Taxonomy" id="265072"/>
    <lineage>
        <taxon>Bacteria</taxon>
        <taxon>Pseudomonadati</taxon>
        <taxon>Pseudomonadota</taxon>
        <taxon>Betaproteobacteria</taxon>
        <taxon>Nitrosomonadales</taxon>
        <taxon>Methylophilaceae</taxon>
        <taxon>Methylobacillus</taxon>
    </lineage>
</organism>
<feature type="domain" description="Response regulatory" evidence="3">
    <location>
        <begin position="21"/>
        <end position="149"/>
    </location>
</feature>
<reference evidence="4 5" key="1">
    <citation type="submission" date="2006-03" db="EMBL/GenBank/DDBJ databases">
        <title>Complete sequence of Methylobacillus flagellatus KT.</title>
        <authorList>
            <consortium name="US DOE Joint Genome Institute"/>
            <person name="Copeland A."/>
            <person name="Lucas S."/>
            <person name="Lapidus A."/>
            <person name="Barry K."/>
            <person name="Detter J.C."/>
            <person name="Glavina del Rio T."/>
            <person name="Hammon N."/>
            <person name="Israni S."/>
            <person name="Dalin E."/>
            <person name="Tice H."/>
            <person name="Pitluck S."/>
            <person name="Brettin T."/>
            <person name="Bruce D."/>
            <person name="Han C."/>
            <person name="Tapia R."/>
            <person name="Saunders E."/>
            <person name="Gilna P."/>
            <person name="Schmutz J."/>
            <person name="Larimer F."/>
            <person name="Land M."/>
            <person name="Kyrpides N."/>
            <person name="Anderson I."/>
            <person name="Richardson P."/>
        </authorList>
    </citation>
    <scope>NUCLEOTIDE SEQUENCE [LARGE SCALE GENOMIC DNA]</scope>
    <source>
        <strain evidence="5">KT / ATCC 51484 / DSM 6875</strain>
    </source>
</reference>
<evidence type="ECO:0000313" key="4">
    <source>
        <dbReference type="EMBL" id="ABE49550.1"/>
    </source>
</evidence>
<evidence type="ECO:0000256" key="1">
    <source>
        <dbReference type="ARBA" id="ARBA00022553"/>
    </source>
</evidence>
<name>Q1H1T7_METFK</name>
<dbReference type="GO" id="GO:0000160">
    <property type="term" value="P:phosphorelay signal transduction system"/>
    <property type="evidence" value="ECO:0007669"/>
    <property type="project" value="InterPro"/>
</dbReference>
<dbReference type="PROSITE" id="PS50110">
    <property type="entry name" value="RESPONSE_REGULATORY"/>
    <property type="match status" value="1"/>
</dbReference>
<evidence type="ECO:0000259" key="3">
    <source>
        <dbReference type="PROSITE" id="PS50110"/>
    </source>
</evidence>
<keyword evidence="5" id="KW-1185">Reference proteome</keyword>
<accession>Q1H1T7</accession>
<evidence type="ECO:0000313" key="5">
    <source>
        <dbReference type="Proteomes" id="UP000002440"/>
    </source>
</evidence>
<dbReference type="AlphaFoldDB" id="Q1H1T7"/>
<dbReference type="SMART" id="SM00448">
    <property type="entry name" value="REC"/>
    <property type="match status" value="1"/>
</dbReference>
<dbReference type="InterPro" id="IPR001789">
    <property type="entry name" value="Sig_transdc_resp-reg_receiver"/>
</dbReference>
<keyword evidence="1 2" id="KW-0597">Phosphoprotein</keyword>
<dbReference type="InterPro" id="IPR050595">
    <property type="entry name" value="Bact_response_regulator"/>
</dbReference>
<dbReference type="EMBL" id="CP000284">
    <property type="protein sequence ID" value="ABE49550.1"/>
    <property type="molecule type" value="Genomic_DNA"/>
</dbReference>
<dbReference type="PANTHER" id="PTHR44591">
    <property type="entry name" value="STRESS RESPONSE REGULATOR PROTEIN 1"/>
    <property type="match status" value="1"/>
</dbReference>
<protein>
    <submittedName>
        <fullName evidence="4">Response regulator receiver domain protein (CheY-like)</fullName>
    </submittedName>
</protein>
<dbReference type="PANTHER" id="PTHR44591:SF3">
    <property type="entry name" value="RESPONSE REGULATORY DOMAIN-CONTAINING PROTEIN"/>
    <property type="match status" value="1"/>
</dbReference>
<gene>
    <name evidence="4" type="ordered locus">Mfla_1282</name>
</gene>
<dbReference type="InterPro" id="IPR011006">
    <property type="entry name" value="CheY-like_superfamily"/>
</dbReference>
<dbReference type="Proteomes" id="UP000002440">
    <property type="component" value="Chromosome"/>
</dbReference>
<dbReference type="KEGG" id="mfa:Mfla_1282"/>
<evidence type="ECO:0000256" key="2">
    <source>
        <dbReference type="PROSITE-ProRule" id="PRU00169"/>
    </source>
</evidence>
<feature type="modified residue" description="4-aspartylphosphate" evidence="2">
    <location>
        <position position="82"/>
    </location>
</feature>
<dbReference type="eggNOG" id="COG0745">
    <property type="taxonomic scope" value="Bacteria"/>
</dbReference>
<proteinExistence type="predicted"/>